<dbReference type="KEGG" id="mana:MAMMFC1_01757"/>
<organism evidence="1 2">
    <name type="scientific">Methylomusa anaerophila</name>
    <dbReference type="NCBI Taxonomy" id="1930071"/>
    <lineage>
        <taxon>Bacteria</taxon>
        <taxon>Bacillati</taxon>
        <taxon>Bacillota</taxon>
        <taxon>Negativicutes</taxon>
        <taxon>Selenomonadales</taxon>
        <taxon>Sporomusaceae</taxon>
        <taxon>Methylomusa</taxon>
    </lineage>
</organism>
<evidence type="ECO:0000313" key="2">
    <source>
        <dbReference type="Proteomes" id="UP000276437"/>
    </source>
</evidence>
<reference evidence="1 2" key="1">
    <citation type="journal article" date="2018" name="Int. J. Syst. Evol. Microbiol.">
        <title>Methylomusa anaerophila gen. nov., sp. nov., an anaerobic methanol-utilizing bacterium isolated from a microbial fuel cell.</title>
        <authorList>
            <person name="Amano N."/>
            <person name="Yamamuro A."/>
            <person name="Miyahara M."/>
            <person name="Kouzuma A."/>
            <person name="Abe T."/>
            <person name="Watanabe K."/>
        </authorList>
    </citation>
    <scope>NUCLEOTIDE SEQUENCE [LARGE SCALE GENOMIC DNA]</scope>
    <source>
        <strain evidence="1 2">MMFC1</strain>
    </source>
</reference>
<name>A0A348AJ41_9FIRM</name>
<accession>A0A348AJ41</accession>
<evidence type="ECO:0000313" key="1">
    <source>
        <dbReference type="EMBL" id="BBB91089.1"/>
    </source>
</evidence>
<keyword evidence="2" id="KW-1185">Reference proteome</keyword>
<dbReference type="RefSeq" id="WP_126308153.1">
    <property type="nucleotide sequence ID" value="NZ_AP018449.1"/>
</dbReference>
<protein>
    <submittedName>
        <fullName evidence="1">Uncharacterized protein</fullName>
    </submittedName>
</protein>
<gene>
    <name evidence="1" type="ORF">MAMMFC1_01757</name>
</gene>
<proteinExistence type="predicted"/>
<dbReference type="Pfam" id="PF22014">
    <property type="entry name" value="DUF6932"/>
    <property type="match status" value="1"/>
</dbReference>
<sequence length="135" mass="15913">MLAFNSDGLLPPGDYPMTLDVLKQSLLVVGPPDTPNWNRRWRHLLVCNLEILCKQLFHVQDLYPGKISNIYIDGSFVEDKENPNDIDGYFECDYKFFATRQLQDELNRLDPHKTWTWNNESRRSHYISTKKQLPN</sequence>
<dbReference type="EMBL" id="AP018449">
    <property type="protein sequence ID" value="BBB91089.1"/>
    <property type="molecule type" value="Genomic_DNA"/>
</dbReference>
<dbReference type="Proteomes" id="UP000276437">
    <property type="component" value="Chromosome"/>
</dbReference>
<dbReference type="InterPro" id="IPR053860">
    <property type="entry name" value="DUF6932"/>
</dbReference>
<dbReference type="OrthoDB" id="572713at2"/>
<dbReference type="AlphaFoldDB" id="A0A348AJ41"/>